<dbReference type="Proteomes" id="UP000573729">
    <property type="component" value="Unassembled WGS sequence"/>
</dbReference>
<dbReference type="GO" id="GO:0008889">
    <property type="term" value="F:glycerophosphodiester phosphodiesterase activity"/>
    <property type="evidence" value="ECO:0007669"/>
    <property type="project" value="UniProtKB-EC"/>
</dbReference>
<gene>
    <name evidence="2" type="ORF">BKA24_001963</name>
</gene>
<evidence type="ECO:0000313" key="2">
    <source>
        <dbReference type="EMBL" id="MBB4667254.1"/>
    </source>
</evidence>
<sequence>MSHPWFAGQTLPRVLAHRGFVPHDSENVAENSVAALAAARAAGTVYLESDCHLTSDGVVVLFHDDDLSRVTGDPRPVADVTSRELSEIMSTRGGLATLSDALDAFPDARFNLDVKAAAAATEVGRLVARHADRVLVTSFSDDRRRAALEAARAKGGDPATSAGSATLARVLLGARTGLRTLARSALDSVDALQVPVRHRGIRIVTPRLIAAAHEAGVEVHVWTVNDPEEMVRLVALGVDGIVSDDAALAVHTLVRGRGTDSLPGSPEHRL</sequence>
<dbReference type="InterPro" id="IPR017946">
    <property type="entry name" value="PLC-like_Pdiesterase_TIM-brl"/>
</dbReference>
<protein>
    <submittedName>
        <fullName evidence="2">Glycerophosphoryl diester phosphodiesterase</fullName>
        <ecNumber evidence="2">3.1.4.46</ecNumber>
    </submittedName>
</protein>
<dbReference type="Pfam" id="PF03009">
    <property type="entry name" value="GDPD"/>
    <property type="match status" value="1"/>
</dbReference>
<dbReference type="Gene3D" id="3.20.20.190">
    <property type="entry name" value="Phosphatidylinositol (PI) phosphodiesterase"/>
    <property type="match status" value="1"/>
</dbReference>
<dbReference type="PROSITE" id="PS51704">
    <property type="entry name" value="GP_PDE"/>
    <property type="match status" value="1"/>
</dbReference>
<dbReference type="PANTHER" id="PTHR46211:SF14">
    <property type="entry name" value="GLYCEROPHOSPHODIESTER PHOSPHODIESTERASE"/>
    <property type="match status" value="1"/>
</dbReference>
<evidence type="ECO:0000259" key="1">
    <source>
        <dbReference type="PROSITE" id="PS51704"/>
    </source>
</evidence>
<dbReference type="RefSeq" id="WP_184217568.1">
    <property type="nucleotide sequence ID" value="NZ_JACHMD010000001.1"/>
</dbReference>
<accession>A0A7W7FLC0</accession>
<name>A0A7W7FLC0_9MICO</name>
<reference evidence="2 3" key="1">
    <citation type="submission" date="2020-08" db="EMBL/GenBank/DDBJ databases">
        <title>Sequencing the genomes of 1000 actinobacteria strains.</title>
        <authorList>
            <person name="Klenk H.-P."/>
        </authorList>
    </citation>
    <scope>NUCLEOTIDE SEQUENCE [LARGE SCALE GENOMIC DNA]</scope>
    <source>
        <strain evidence="2 3">DSM 24947</strain>
    </source>
</reference>
<dbReference type="InterPro" id="IPR030395">
    <property type="entry name" value="GP_PDE_dom"/>
</dbReference>
<feature type="domain" description="GP-PDE" evidence="1">
    <location>
        <begin position="12"/>
        <end position="253"/>
    </location>
</feature>
<dbReference type="EMBL" id="JACHMD010000001">
    <property type="protein sequence ID" value="MBB4667254.1"/>
    <property type="molecule type" value="Genomic_DNA"/>
</dbReference>
<keyword evidence="2" id="KW-0378">Hydrolase</keyword>
<dbReference type="EC" id="3.1.4.46" evidence="2"/>
<organism evidence="2 3">
    <name type="scientific">Microbacterium marinum</name>
    <dbReference type="NCBI Taxonomy" id="421115"/>
    <lineage>
        <taxon>Bacteria</taxon>
        <taxon>Bacillati</taxon>
        <taxon>Actinomycetota</taxon>
        <taxon>Actinomycetes</taxon>
        <taxon>Micrococcales</taxon>
        <taxon>Microbacteriaceae</taxon>
        <taxon>Microbacterium</taxon>
    </lineage>
</organism>
<dbReference type="GO" id="GO:0006629">
    <property type="term" value="P:lipid metabolic process"/>
    <property type="evidence" value="ECO:0007669"/>
    <property type="project" value="InterPro"/>
</dbReference>
<dbReference type="PANTHER" id="PTHR46211">
    <property type="entry name" value="GLYCEROPHOSPHORYL DIESTER PHOSPHODIESTERASE"/>
    <property type="match status" value="1"/>
</dbReference>
<comment type="caution">
    <text evidence="2">The sequence shown here is derived from an EMBL/GenBank/DDBJ whole genome shotgun (WGS) entry which is preliminary data.</text>
</comment>
<proteinExistence type="predicted"/>
<dbReference type="AlphaFoldDB" id="A0A7W7FLC0"/>
<evidence type="ECO:0000313" key="3">
    <source>
        <dbReference type="Proteomes" id="UP000573729"/>
    </source>
</evidence>
<dbReference type="SUPFAM" id="SSF51695">
    <property type="entry name" value="PLC-like phosphodiesterases"/>
    <property type="match status" value="1"/>
</dbReference>
<keyword evidence="3" id="KW-1185">Reference proteome</keyword>